<evidence type="ECO:0000313" key="3">
    <source>
        <dbReference type="Proteomes" id="UP000475862"/>
    </source>
</evidence>
<keyword evidence="1" id="KW-0812">Transmembrane</keyword>
<evidence type="ECO:0008006" key="4">
    <source>
        <dbReference type="Google" id="ProtNLM"/>
    </source>
</evidence>
<dbReference type="OrthoDB" id="6626641at2759"/>
<organism evidence="2 3">
    <name type="scientific">Aphis glycines</name>
    <name type="common">Soybean aphid</name>
    <dbReference type="NCBI Taxonomy" id="307491"/>
    <lineage>
        <taxon>Eukaryota</taxon>
        <taxon>Metazoa</taxon>
        <taxon>Ecdysozoa</taxon>
        <taxon>Arthropoda</taxon>
        <taxon>Hexapoda</taxon>
        <taxon>Insecta</taxon>
        <taxon>Pterygota</taxon>
        <taxon>Neoptera</taxon>
        <taxon>Paraneoptera</taxon>
        <taxon>Hemiptera</taxon>
        <taxon>Sternorrhyncha</taxon>
        <taxon>Aphidomorpha</taxon>
        <taxon>Aphidoidea</taxon>
        <taxon>Aphididae</taxon>
        <taxon>Aphidini</taxon>
        <taxon>Aphis</taxon>
        <taxon>Aphis</taxon>
    </lineage>
</organism>
<comment type="caution">
    <text evidence="2">The sequence shown here is derived from an EMBL/GenBank/DDBJ whole genome shotgun (WGS) entry which is preliminary data.</text>
</comment>
<evidence type="ECO:0000313" key="2">
    <source>
        <dbReference type="EMBL" id="KAE9524489.1"/>
    </source>
</evidence>
<reference evidence="2 3" key="1">
    <citation type="submission" date="2019-08" db="EMBL/GenBank/DDBJ databases">
        <title>The genome of the soybean aphid Biotype 1, its phylome, world population structure and adaptation to the North American continent.</title>
        <authorList>
            <person name="Giordano R."/>
            <person name="Donthu R.K."/>
            <person name="Hernandez A.G."/>
            <person name="Wright C.L."/>
            <person name="Zimin A.V."/>
        </authorList>
    </citation>
    <scope>NUCLEOTIDE SEQUENCE [LARGE SCALE GENOMIC DNA]</scope>
    <source>
        <tissue evidence="2">Whole aphids</tissue>
    </source>
</reference>
<keyword evidence="1" id="KW-0472">Membrane</keyword>
<dbReference type="EMBL" id="VYZN01000066">
    <property type="protein sequence ID" value="KAE9524489.1"/>
    <property type="molecule type" value="Genomic_DNA"/>
</dbReference>
<sequence>MDMVKKTKGVLNRKQIGKILVIKFNKMTTVFQITSRPILILSKCIGLIDISYIVEPTGLLVYNINSTCHVFLEIIRMIVLTICTFVYFKQFDQDVHIIQIIHIIKFWIVIIAARLSTIQIIKFINGIIEFDRKIKTLKKFNYSTAKHSIIGTSCIFYSSLSYGLCSYDQFVLFSSKHLCQIPDVKRYLEMSSHRLSYRFQPMDIQRNSGCNGKYSSVTFRAL</sequence>
<gene>
    <name evidence="2" type="ORF">AGLY_015077</name>
</gene>
<dbReference type="AlphaFoldDB" id="A0A6G0T1N0"/>
<proteinExistence type="predicted"/>
<name>A0A6G0T1N0_APHGL</name>
<protein>
    <recommendedName>
        <fullName evidence="4">Gustatory receptor</fullName>
    </recommendedName>
</protein>
<keyword evidence="1" id="KW-1133">Transmembrane helix</keyword>
<accession>A0A6G0T1N0</accession>
<dbReference type="Proteomes" id="UP000475862">
    <property type="component" value="Unassembled WGS sequence"/>
</dbReference>
<keyword evidence="3" id="KW-1185">Reference proteome</keyword>
<feature type="transmembrane region" description="Helical" evidence="1">
    <location>
        <begin position="70"/>
        <end position="88"/>
    </location>
</feature>
<feature type="transmembrane region" description="Helical" evidence="1">
    <location>
        <begin position="100"/>
        <end position="124"/>
    </location>
</feature>
<evidence type="ECO:0000256" key="1">
    <source>
        <dbReference type="SAM" id="Phobius"/>
    </source>
</evidence>